<keyword evidence="8" id="KW-0460">Magnesium</keyword>
<dbReference type="UniPathway" id="UPA00074">
    <property type="reaction ID" value="UER00134"/>
</dbReference>
<dbReference type="GO" id="GO:0005524">
    <property type="term" value="F:ATP binding"/>
    <property type="evidence" value="ECO:0007669"/>
    <property type="project" value="UniProtKB-UniRule"/>
</dbReference>
<evidence type="ECO:0000259" key="11">
    <source>
        <dbReference type="PROSITE" id="PS50975"/>
    </source>
</evidence>
<comment type="pathway">
    <text evidence="10">Purine metabolism; IMP biosynthesis via de novo pathway; 5-formamido-1-(5-phospho-D-ribosyl)imidazole-4-carboxamide from 5-amino-1-(5-phospho-D-ribosyl)imidazole-4-carboxamide (formate route): step 1/1.</text>
</comment>
<organism evidence="12 13">
    <name type="scientific">Methanobrevibacter woesei</name>
    <dbReference type="NCBI Taxonomy" id="190976"/>
    <lineage>
        <taxon>Archaea</taxon>
        <taxon>Methanobacteriati</taxon>
        <taxon>Methanobacteriota</taxon>
        <taxon>Methanomada group</taxon>
        <taxon>Methanobacteria</taxon>
        <taxon>Methanobacteriales</taxon>
        <taxon>Methanobacteriaceae</taxon>
        <taxon>Methanobrevibacter</taxon>
    </lineage>
</organism>
<dbReference type="Gene3D" id="3.40.50.20">
    <property type="match status" value="1"/>
</dbReference>
<keyword evidence="3 10" id="KW-0436">Ligase</keyword>
<evidence type="ECO:0000256" key="2">
    <source>
        <dbReference type="ARBA" id="ARBA00001946"/>
    </source>
</evidence>
<dbReference type="PANTHER" id="PTHR38147">
    <property type="entry name" value="5-FORMAMINOIMIDAZOLE-4-CARBOXAMIDE-1-(BETA)-D-RIBOFURANOSYL 5'-MONOPHOSPHATE SYNTHETASE-RELATED"/>
    <property type="match status" value="1"/>
</dbReference>
<evidence type="ECO:0000313" key="12">
    <source>
        <dbReference type="EMBL" id="PWB86751.1"/>
    </source>
</evidence>
<evidence type="ECO:0000256" key="9">
    <source>
        <dbReference type="ARBA" id="ARBA00023211"/>
    </source>
</evidence>
<dbReference type="AlphaFoldDB" id="A0A2U1S8W8"/>
<comment type="caution">
    <text evidence="12">The sequence shown here is derived from an EMBL/GenBank/DDBJ whole genome shotgun (WGS) entry which is preliminary data.</text>
</comment>
<dbReference type="Gene3D" id="3.30.470.20">
    <property type="entry name" value="ATP-grasp fold, B domain"/>
    <property type="match status" value="1"/>
</dbReference>
<feature type="binding site" evidence="10">
    <location>
        <position position="233"/>
    </location>
    <ligand>
        <name>ATP</name>
        <dbReference type="ChEBI" id="CHEBI:30616"/>
    </ligand>
</feature>
<name>A0A2U1S8W8_9EURY</name>
<dbReference type="PIRSF" id="PIRSF004602">
    <property type="entry name" value="ATPgrasp_PurP"/>
    <property type="match status" value="1"/>
</dbReference>
<dbReference type="InterPro" id="IPR013815">
    <property type="entry name" value="ATP_grasp_subdomain_1"/>
</dbReference>
<dbReference type="PANTHER" id="PTHR38147:SF2">
    <property type="entry name" value="5-FORMAMINOIMIDAZOLE-4-CARBOXAMIDE-1-(BETA)-D-RIBOFURANOSYL 5'-MONOPHOSPHATE SYNTHETASE"/>
    <property type="match status" value="1"/>
</dbReference>
<dbReference type="EMBL" id="MZGU01000003">
    <property type="protein sequence ID" value="PWB86751.1"/>
    <property type="molecule type" value="Genomic_DNA"/>
</dbReference>
<dbReference type="Proteomes" id="UP000245577">
    <property type="component" value="Unassembled WGS sequence"/>
</dbReference>
<evidence type="ECO:0000256" key="8">
    <source>
        <dbReference type="ARBA" id="ARBA00022842"/>
    </source>
</evidence>
<dbReference type="SUPFAM" id="SSF56059">
    <property type="entry name" value="Glutathione synthetase ATP-binding domain-like"/>
    <property type="match status" value="1"/>
</dbReference>
<keyword evidence="7 10" id="KW-0067">ATP-binding</keyword>
<evidence type="ECO:0000313" key="13">
    <source>
        <dbReference type="Proteomes" id="UP000245577"/>
    </source>
</evidence>
<dbReference type="PROSITE" id="PS50975">
    <property type="entry name" value="ATP_GRASP"/>
    <property type="match status" value="1"/>
</dbReference>
<comment type="cofactor">
    <cofactor evidence="1">
        <name>Mn(2+)</name>
        <dbReference type="ChEBI" id="CHEBI:29035"/>
    </cofactor>
</comment>
<dbReference type="NCBIfam" id="NF009780">
    <property type="entry name" value="PRK13278.1-5"/>
    <property type="match status" value="1"/>
</dbReference>
<dbReference type="InterPro" id="IPR011761">
    <property type="entry name" value="ATP-grasp"/>
</dbReference>
<feature type="binding site" evidence="10">
    <location>
        <position position="261"/>
    </location>
    <ligand>
        <name>5-amino-1-(5-phospho-beta-D-ribosyl)imidazole-4-carboxamide</name>
        <dbReference type="ChEBI" id="CHEBI:58475"/>
    </ligand>
</feature>
<proteinExistence type="inferred from homology"/>
<feature type="binding site" evidence="10">
    <location>
        <position position="30"/>
    </location>
    <ligand>
        <name>5-amino-1-(5-phospho-beta-D-ribosyl)imidazole-4-carboxamide</name>
        <dbReference type="ChEBI" id="CHEBI:58475"/>
    </ligand>
</feature>
<evidence type="ECO:0000256" key="3">
    <source>
        <dbReference type="ARBA" id="ARBA00022598"/>
    </source>
</evidence>
<dbReference type="InterPro" id="IPR010672">
    <property type="entry name" value="IMP_biosynth_PurP_N"/>
</dbReference>
<evidence type="ECO:0000256" key="10">
    <source>
        <dbReference type="HAMAP-Rule" id="MF_01163"/>
    </source>
</evidence>
<evidence type="ECO:0000256" key="1">
    <source>
        <dbReference type="ARBA" id="ARBA00001936"/>
    </source>
</evidence>
<dbReference type="InterPro" id="IPR009720">
    <property type="entry name" value="IMP_biosynth_PurP_C"/>
</dbReference>
<protein>
    <recommendedName>
        <fullName evidence="10">5-formaminoimidazole-4-carboxamide-1-(beta)-D-ribofuranosyl 5'-monophosphate synthetase</fullName>
        <ecNumber evidence="10">6.3.4.23</ecNumber>
    </recommendedName>
    <alternativeName>
        <fullName evidence="10">5-aminoimidazole-4-carboxamide-1-beta-D-ribofuranosyl 5'-monophosphate--formate ligase</fullName>
    </alternativeName>
</protein>
<gene>
    <name evidence="10" type="primary">purP</name>
    <name evidence="12" type="ORF">MBBWO_04650</name>
</gene>
<dbReference type="EC" id="6.3.4.23" evidence="10"/>
<keyword evidence="4" id="KW-0479">Metal-binding</keyword>
<dbReference type="SUPFAM" id="SSF52440">
    <property type="entry name" value="PreATP-grasp domain"/>
    <property type="match status" value="1"/>
</dbReference>
<sequence length="364" mass="41315">MMGEVKKEDILEILKNYDKENITIATLGSHTSLHILRGAKDEGFRTAVVCEKGREVPYQRFDVADEYIIVDQFKDIVNEDVQQQLRDMNAIVVPHGSFVAYAGLDNVEDKFNVPMFGNRDILRWEAERDKERQLLVDGEVRIPFKYDSPADIDRPVMVKFPGARGGRGYFVASSPEEFDKKIDAMKERGWLEDKDVANAHIEEYVSGCNYCIHYFYSALDDKVEVMGMDTRYESSIDGYVRMPAKDQLDIDLSPSYVVTGNHPAVIRESLLPQVFEMGDKLVESAKKLVAPGMNGPFCMQTLVNDNLEVICFEISARTDGGTNTFMDSSPYSYLTHGKPMSMGRRISVEIKKALERDELEKIIT</sequence>
<evidence type="ECO:0000256" key="4">
    <source>
        <dbReference type="ARBA" id="ARBA00022723"/>
    </source>
</evidence>
<dbReference type="Pfam" id="PF06973">
    <property type="entry name" value="DUF1297"/>
    <property type="match status" value="1"/>
</dbReference>
<reference evidence="12 13" key="1">
    <citation type="submission" date="2017-03" db="EMBL/GenBank/DDBJ databases">
        <title>Genome sequence of Methanobrevibacter wosei.</title>
        <authorList>
            <person name="Poehlein A."/>
            <person name="Seedorf H."/>
            <person name="Daniel R."/>
        </authorList>
    </citation>
    <scope>NUCLEOTIDE SEQUENCE [LARGE SCALE GENOMIC DNA]</scope>
    <source>
        <strain evidence="12 13">DSM 11979</strain>
    </source>
</reference>
<dbReference type="HAMAP" id="MF_01163">
    <property type="entry name" value="IMP_biosynth_PurP"/>
    <property type="match status" value="1"/>
</dbReference>
<comment type="cofactor">
    <cofactor evidence="2">
        <name>Mg(2+)</name>
        <dbReference type="ChEBI" id="CHEBI:18420"/>
    </cofactor>
</comment>
<feature type="binding site" evidence="10">
    <location>
        <position position="97"/>
    </location>
    <ligand>
        <name>5-amino-1-(5-phospho-beta-D-ribosyl)imidazole-4-carboxamide</name>
        <dbReference type="ChEBI" id="CHEBI:58475"/>
    </ligand>
</feature>
<keyword evidence="9" id="KW-0464">Manganese</keyword>
<evidence type="ECO:0000256" key="5">
    <source>
        <dbReference type="ARBA" id="ARBA00022741"/>
    </source>
</evidence>
<dbReference type="GO" id="GO:0016879">
    <property type="term" value="F:ligase activity, forming carbon-nitrogen bonds"/>
    <property type="evidence" value="ECO:0007669"/>
    <property type="project" value="UniProtKB-UniRule"/>
</dbReference>
<accession>A0A2U1S8W8</accession>
<keyword evidence="6 10" id="KW-0658">Purine biosynthesis</keyword>
<comment type="catalytic activity">
    <reaction evidence="10">
        <text>5-amino-1-(5-phospho-beta-D-ribosyl)imidazole-4-carboxamide + formate + ATP = 5-formamido-1-(5-phospho-D-ribosyl)imidazole-4-carboxamide + ADP + phosphate</text>
        <dbReference type="Rhea" id="RHEA:24836"/>
        <dbReference type="ChEBI" id="CHEBI:15740"/>
        <dbReference type="ChEBI" id="CHEBI:30616"/>
        <dbReference type="ChEBI" id="CHEBI:43474"/>
        <dbReference type="ChEBI" id="CHEBI:58467"/>
        <dbReference type="ChEBI" id="CHEBI:58475"/>
        <dbReference type="ChEBI" id="CHEBI:456216"/>
        <dbReference type="EC" id="6.3.4.23"/>
    </reaction>
</comment>
<keyword evidence="5 10" id="KW-0547">Nucleotide-binding</keyword>
<dbReference type="GO" id="GO:0006189">
    <property type="term" value="P:'de novo' IMP biosynthetic process"/>
    <property type="evidence" value="ECO:0007669"/>
    <property type="project" value="UniProtKB-UniRule"/>
</dbReference>
<comment type="function">
    <text evidence="10">Catalyzes the ATP- and formate-dependent formylation of 5-aminoimidazole-4-carboxamide-1-beta-d-ribofuranosyl 5'-monophosphate (AICAR) to 5-formaminoimidazole-4-carboxamide-1-beta-d-ribofuranosyl 5'-monophosphate (FAICAR) in the absence of folates.</text>
</comment>
<dbReference type="GO" id="GO:0000287">
    <property type="term" value="F:magnesium ion binding"/>
    <property type="evidence" value="ECO:0007669"/>
    <property type="project" value="InterPro"/>
</dbReference>
<dbReference type="InterPro" id="IPR016185">
    <property type="entry name" value="PreATP-grasp_dom_sf"/>
</dbReference>
<evidence type="ECO:0000256" key="7">
    <source>
        <dbReference type="ARBA" id="ARBA00022840"/>
    </source>
</evidence>
<dbReference type="Pfam" id="PF06849">
    <property type="entry name" value="DUF1246"/>
    <property type="match status" value="1"/>
</dbReference>
<comment type="similarity">
    <text evidence="10">Belongs to the phosphohexose mutase family.</text>
</comment>
<dbReference type="Gene3D" id="3.30.1490.20">
    <property type="entry name" value="ATP-grasp fold, A domain"/>
    <property type="match status" value="1"/>
</dbReference>
<feature type="domain" description="ATP-grasp" evidence="11">
    <location>
        <begin position="119"/>
        <end position="355"/>
    </location>
</feature>
<dbReference type="InterPro" id="IPR023656">
    <property type="entry name" value="IMP_biosynth_PurP"/>
</dbReference>
<keyword evidence="13" id="KW-1185">Reference proteome</keyword>
<evidence type="ECO:0000256" key="6">
    <source>
        <dbReference type="ARBA" id="ARBA00022755"/>
    </source>
</evidence>